<evidence type="ECO:0000313" key="1">
    <source>
        <dbReference type="EMBL" id="HHQ16838.1"/>
    </source>
</evidence>
<dbReference type="GO" id="GO:0008168">
    <property type="term" value="F:methyltransferase activity"/>
    <property type="evidence" value="ECO:0007669"/>
    <property type="project" value="UniProtKB-KW"/>
</dbReference>
<keyword evidence="1" id="KW-0808">Transferase</keyword>
<dbReference type="Gene3D" id="3.40.50.150">
    <property type="entry name" value="Vaccinia Virus protein VP39"/>
    <property type="match status" value="1"/>
</dbReference>
<name>A0A7V5XI92_9BACT</name>
<accession>A0A7V5XI92</accession>
<dbReference type="InterPro" id="IPR029063">
    <property type="entry name" value="SAM-dependent_MTases_sf"/>
</dbReference>
<sequence>MVEIKNLTLGTEEISVRGETLKIFFPAKLEEIFQGDPFLEVEKFPFWAKIWEASLILADYVATLEPPKRILELGAGLGVPSLVAAKFGHDVLATDYEELPLEFIKLSAKENNLEVKTKILDWRNPDLSQKFDLIIGSEVVFRKSLFEPLIELFKNYLEDEGEVVLSHPSERKRVLIPFLYEAQKYFKVLTSIRKLKSKEETVEIILNKLLKIK</sequence>
<dbReference type="Pfam" id="PF10294">
    <property type="entry name" value="Methyltransf_16"/>
    <property type="match status" value="1"/>
</dbReference>
<dbReference type="PANTHER" id="PTHR14614">
    <property type="entry name" value="HEPATOCELLULAR CARCINOMA-ASSOCIATED ANTIGEN"/>
    <property type="match status" value="1"/>
</dbReference>
<dbReference type="CDD" id="cd02440">
    <property type="entry name" value="AdoMet_MTases"/>
    <property type="match status" value="1"/>
</dbReference>
<gene>
    <name evidence="1" type="ORF">ENM15_08515</name>
</gene>
<dbReference type="GO" id="GO:0032259">
    <property type="term" value="P:methylation"/>
    <property type="evidence" value="ECO:0007669"/>
    <property type="project" value="UniProtKB-KW"/>
</dbReference>
<organism evidence="1">
    <name type="scientific">Thermodesulfobacterium geofontis</name>
    <dbReference type="NCBI Taxonomy" id="1295609"/>
    <lineage>
        <taxon>Bacteria</taxon>
        <taxon>Pseudomonadati</taxon>
        <taxon>Thermodesulfobacteriota</taxon>
        <taxon>Thermodesulfobacteria</taxon>
        <taxon>Thermodesulfobacteriales</taxon>
        <taxon>Thermodesulfobacteriaceae</taxon>
        <taxon>Thermodesulfobacterium</taxon>
    </lineage>
</organism>
<dbReference type="EMBL" id="DRWR01000139">
    <property type="protein sequence ID" value="HHQ16838.1"/>
    <property type="molecule type" value="Genomic_DNA"/>
</dbReference>
<dbReference type="InterPro" id="IPR019410">
    <property type="entry name" value="Methyltransf_16"/>
</dbReference>
<dbReference type="AlphaFoldDB" id="A0A7V5XI92"/>
<comment type="caution">
    <text evidence="1">The sequence shown here is derived from an EMBL/GenBank/DDBJ whole genome shotgun (WGS) entry which is preliminary data.</text>
</comment>
<keyword evidence="1" id="KW-0489">Methyltransferase</keyword>
<protein>
    <submittedName>
        <fullName evidence="1">Methyltransferase domain-containing protein</fullName>
    </submittedName>
</protein>
<reference evidence="1" key="1">
    <citation type="journal article" date="2020" name="mSystems">
        <title>Genome- and Community-Level Interaction Insights into Carbon Utilization and Element Cycling Functions of Hydrothermarchaeota in Hydrothermal Sediment.</title>
        <authorList>
            <person name="Zhou Z."/>
            <person name="Liu Y."/>
            <person name="Xu W."/>
            <person name="Pan J."/>
            <person name="Luo Z.H."/>
            <person name="Li M."/>
        </authorList>
    </citation>
    <scope>NUCLEOTIDE SEQUENCE [LARGE SCALE GENOMIC DNA]</scope>
    <source>
        <strain evidence="1">SpSt-106</strain>
    </source>
</reference>
<proteinExistence type="predicted"/>
<dbReference type="SUPFAM" id="SSF53335">
    <property type="entry name" value="S-adenosyl-L-methionine-dependent methyltransferases"/>
    <property type="match status" value="1"/>
</dbReference>